<name>A0ABX3NYK0_9BACT</name>
<feature type="domain" description="LPS-assembly protein LptD central" evidence="1">
    <location>
        <begin position="244"/>
        <end position="718"/>
    </location>
</feature>
<dbReference type="Pfam" id="PF19838">
    <property type="entry name" value="LptD_2"/>
    <property type="match status" value="1"/>
</dbReference>
<sequence>MMNGRKNNLKDGSALILSLWLLLLTSNIWANYFSIPHFDKSLTQIKPDTTKPVRALDTIPKKADSLRRIADTIHSKDTVINKTDTVNVPASEDSLDAPVAYKASDSMVLNVPDKKITLFSKANIKYKDMDLSADSIEMDNQKQLVTATYRKDTAGKIIGKPVMLQSGSKMNSDVIKYNFKSQKGITENTMTIQGEMLVIGEKVKKINDKDYYAYRSQFTTCNLDTPHFAFRANKMKMVSQKLAVSGPIHPEFEGVPVPIYLPFGFFPLSQGRHSGILPPQFSQSEQFGLGLEGLGYYKVLNDNFDVTLRSNLYSYGGYSLFATPTYRVRYRYNGSMNLAYQYSRILSSGTEQEFTTSKTYSINWSHTVDSRARPGQTFSANVNIASTKFNQLIPNNPQANFTNTLSSSIAYSKTWGSRYNLTATANHSQNNQTQDINLSLPNLAFTVNTFYPLQKKEFTGTPKWYEKLGIGYNGTAANQMNFKEKDFSVRTLLDTLQWGAQHSIPIQLSLPPLGALQISPGISYQEKWYSRKMYRSWDSVNYKIDTSITKGLYRSSDLSFSLGVNTALYGMFDKFGKKSPIAAIRHVIRPNISFSYKPDLGSKFYQNVQVDTAFGKAPGQGHYQRFSYFDGSIYGAPSSGVFGGIGFGIDNNIEAKVRSKKDTANGGLKKIRLIDGFGFTSSYNYLADSFKLAPFSLYIRSTLFEKINITAGATMDPYQTDTFGYRINRYTWQSSKFGYKKSLGRITNGNIAISTSFQSSNVKDKKAAQAKEDALRQQGGVLTAEEQQMQLAYARANPAEFADFNVPWSLSLSYSMSFSKSIKPDYSGWQTQTFQNLSWNGDFNLTPKWKFGMNGYYDIKASKIQQFSMYISREMHCWQLSINVTPVGLYRTFNFTISPKSGILRDLRLNRTRYFYQ</sequence>
<dbReference type="PANTHER" id="PTHR30189:SF1">
    <property type="entry name" value="LPS-ASSEMBLY PROTEIN LPTD"/>
    <property type="match status" value="1"/>
</dbReference>
<dbReference type="PANTHER" id="PTHR30189">
    <property type="entry name" value="LPS-ASSEMBLY PROTEIN"/>
    <property type="match status" value="1"/>
</dbReference>
<dbReference type="EMBL" id="LWBO01000013">
    <property type="protein sequence ID" value="OQP47592.1"/>
    <property type="molecule type" value="Genomic_DNA"/>
</dbReference>
<dbReference type="InterPro" id="IPR045659">
    <property type="entry name" value="LptD_2"/>
</dbReference>
<proteinExistence type="predicted"/>
<evidence type="ECO:0000313" key="3">
    <source>
        <dbReference type="Proteomes" id="UP000192277"/>
    </source>
</evidence>
<gene>
    <name evidence="2" type="ORF">A4D02_30140</name>
</gene>
<dbReference type="RefSeq" id="WP_014217513.1">
    <property type="nucleotide sequence ID" value="NZ_LWBO01000013.1"/>
</dbReference>
<keyword evidence="3" id="KW-1185">Reference proteome</keyword>
<evidence type="ECO:0000313" key="2">
    <source>
        <dbReference type="EMBL" id="OQP47592.1"/>
    </source>
</evidence>
<comment type="caution">
    <text evidence="2">The sequence shown here is derived from an EMBL/GenBank/DDBJ whole genome shotgun (WGS) entry which is preliminary data.</text>
</comment>
<dbReference type="Proteomes" id="UP000192277">
    <property type="component" value="Unassembled WGS sequence"/>
</dbReference>
<evidence type="ECO:0000259" key="1">
    <source>
        <dbReference type="Pfam" id="PF19838"/>
    </source>
</evidence>
<reference evidence="2 3" key="1">
    <citation type="submission" date="2016-04" db="EMBL/GenBank/DDBJ databases">
        <authorList>
            <person name="Chen L."/>
            <person name="Zhuang W."/>
            <person name="Wang G."/>
        </authorList>
    </citation>
    <scope>NUCLEOTIDE SEQUENCE [LARGE SCALE GENOMIC DNA]</scope>
    <source>
        <strain evidence="3">GR20</strain>
    </source>
</reference>
<accession>A0ABX3NYK0</accession>
<organism evidence="2 3">
    <name type="scientific">Niastella koreensis</name>
    <dbReference type="NCBI Taxonomy" id="354356"/>
    <lineage>
        <taxon>Bacteria</taxon>
        <taxon>Pseudomonadati</taxon>
        <taxon>Bacteroidota</taxon>
        <taxon>Chitinophagia</taxon>
        <taxon>Chitinophagales</taxon>
        <taxon>Chitinophagaceae</taxon>
        <taxon>Niastella</taxon>
    </lineage>
</organism>
<dbReference type="InterPro" id="IPR050218">
    <property type="entry name" value="LptD"/>
</dbReference>
<protein>
    <submittedName>
        <fullName evidence="2">Organic solvent tolerance protein OstA</fullName>
    </submittedName>
</protein>